<evidence type="ECO:0000313" key="2">
    <source>
        <dbReference type="Proteomes" id="UP000273022"/>
    </source>
</evidence>
<organism evidence="1 2">
    <name type="scientific">Parashewanella spongiae</name>
    <dbReference type="NCBI Taxonomy" id="342950"/>
    <lineage>
        <taxon>Bacteria</taxon>
        <taxon>Pseudomonadati</taxon>
        <taxon>Pseudomonadota</taxon>
        <taxon>Gammaproteobacteria</taxon>
        <taxon>Alteromonadales</taxon>
        <taxon>Shewanellaceae</taxon>
        <taxon>Parashewanella</taxon>
    </lineage>
</organism>
<reference evidence="1 2" key="1">
    <citation type="submission" date="2018-09" db="EMBL/GenBank/DDBJ databases">
        <title>Phylogeny of the Shewanellaceae, and recommendation for two new genera, Pseudoshewanella and Parashewanella.</title>
        <authorList>
            <person name="Wang G."/>
        </authorList>
    </citation>
    <scope>NUCLEOTIDE SEQUENCE [LARGE SCALE GENOMIC DNA]</scope>
    <source>
        <strain evidence="1 2">KCTC 22492</strain>
    </source>
</reference>
<evidence type="ECO:0000313" key="1">
    <source>
        <dbReference type="EMBL" id="RJY17660.1"/>
    </source>
</evidence>
<dbReference type="EMBL" id="QYYH01000037">
    <property type="protein sequence ID" value="RJY17660.1"/>
    <property type="molecule type" value="Genomic_DNA"/>
</dbReference>
<dbReference type="RefSeq" id="WP_121853070.1">
    <property type="nucleotide sequence ID" value="NZ_CP037952.1"/>
</dbReference>
<name>A0A3A6UJI4_9GAMM</name>
<accession>A0A3A6UJI4</accession>
<comment type="caution">
    <text evidence="1">The sequence shown here is derived from an EMBL/GenBank/DDBJ whole genome shotgun (WGS) entry which is preliminary data.</text>
</comment>
<sequence>MTKPDITLLTPVMTFDETMAHWSNCNPVYEKCLESMVQKFPIAVQEIKQLFILLTDAIYINDGLLFDYCLCKAMHQYQILSSKGEIVAYDGFIKTLNDTAKEALNSYIIRDPKGGSWSIKQGMNFRDWLEEEPSRFKKLESWELEVFENR</sequence>
<gene>
    <name evidence="1" type="ORF">D5R81_07685</name>
</gene>
<proteinExistence type="predicted"/>
<protein>
    <submittedName>
        <fullName evidence="1">Uncharacterized protein</fullName>
    </submittedName>
</protein>
<dbReference type="Proteomes" id="UP000273022">
    <property type="component" value="Unassembled WGS sequence"/>
</dbReference>
<keyword evidence="2" id="KW-1185">Reference proteome</keyword>
<dbReference type="AlphaFoldDB" id="A0A3A6UJI4"/>
<dbReference type="OrthoDB" id="6627434at2"/>